<keyword evidence="3" id="KW-1185">Reference proteome</keyword>
<evidence type="ECO:0000313" key="3">
    <source>
        <dbReference type="Proteomes" id="UP001275084"/>
    </source>
</evidence>
<proteinExistence type="predicted"/>
<accession>A0AAJ0HCD9</accession>
<feature type="domain" description="CorA-like transporter" evidence="1">
    <location>
        <begin position="13"/>
        <end position="204"/>
    </location>
</feature>
<evidence type="ECO:0000259" key="1">
    <source>
        <dbReference type="Pfam" id="PF26616"/>
    </source>
</evidence>
<sequence length="205" mass="23735">MHRGQSSDQFNDALARASEYPKTLLRSFLPHQVHKNNCYFKSLRETEDEVFDNQEQKIEIWETGQSNRFRSCEYTTAEDLKGHLDRGCKDPQIRHAFLESSDSRSPINCSPEMFKTIATHQQVGTSFLDAVYAFGDQEEPKDLCLMNFSSTHTLKTPQDKLVAIPELGRSGREFQVSYLLRSVEAKKDRDWPWQIRQAAVYHSLT</sequence>
<name>A0AAJ0HCD9_9PEZI</name>
<evidence type="ECO:0000313" key="2">
    <source>
        <dbReference type="EMBL" id="KAK3347003.1"/>
    </source>
</evidence>
<dbReference type="Pfam" id="PF26616">
    <property type="entry name" value="CorA-like"/>
    <property type="match status" value="1"/>
</dbReference>
<comment type="caution">
    <text evidence="2">The sequence shown here is derived from an EMBL/GenBank/DDBJ whole genome shotgun (WGS) entry which is preliminary data.</text>
</comment>
<dbReference type="InterPro" id="IPR058257">
    <property type="entry name" value="CorA-like_dom"/>
</dbReference>
<dbReference type="Proteomes" id="UP001275084">
    <property type="component" value="Unassembled WGS sequence"/>
</dbReference>
<dbReference type="AlphaFoldDB" id="A0AAJ0HCD9"/>
<organism evidence="2 3">
    <name type="scientific">Lasiosphaeria hispida</name>
    <dbReference type="NCBI Taxonomy" id="260671"/>
    <lineage>
        <taxon>Eukaryota</taxon>
        <taxon>Fungi</taxon>
        <taxon>Dikarya</taxon>
        <taxon>Ascomycota</taxon>
        <taxon>Pezizomycotina</taxon>
        <taxon>Sordariomycetes</taxon>
        <taxon>Sordariomycetidae</taxon>
        <taxon>Sordariales</taxon>
        <taxon>Lasiosphaeriaceae</taxon>
        <taxon>Lasiosphaeria</taxon>
    </lineage>
</organism>
<protein>
    <recommendedName>
        <fullName evidence="1">CorA-like transporter domain-containing protein</fullName>
    </recommendedName>
</protein>
<dbReference type="EMBL" id="JAUIQD010000006">
    <property type="protein sequence ID" value="KAK3347003.1"/>
    <property type="molecule type" value="Genomic_DNA"/>
</dbReference>
<gene>
    <name evidence="2" type="ORF">B0T25DRAFT_292698</name>
</gene>
<reference evidence="2" key="1">
    <citation type="journal article" date="2023" name="Mol. Phylogenet. Evol.">
        <title>Genome-scale phylogeny and comparative genomics of the fungal order Sordariales.</title>
        <authorList>
            <person name="Hensen N."/>
            <person name="Bonometti L."/>
            <person name="Westerberg I."/>
            <person name="Brannstrom I.O."/>
            <person name="Guillou S."/>
            <person name="Cros-Aarteil S."/>
            <person name="Calhoun S."/>
            <person name="Haridas S."/>
            <person name="Kuo A."/>
            <person name="Mondo S."/>
            <person name="Pangilinan J."/>
            <person name="Riley R."/>
            <person name="LaButti K."/>
            <person name="Andreopoulos B."/>
            <person name="Lipzen A."/>
            <person name="Chen C."/>
            <person name="Yan M."/>
            <person name="Daum C."/>
            <person name="Ng V."/>
            <person name="Clum A."/>
            <person name="Steindorff A."/>
            <person name="Ohm R.A."/>
            <person name="Martin F."/>
            <person name="Silar P."/>
            <person name="Natvig D.O."/>
            <person name="Lalanne C."/>
            <person name="Gautier V."/>
            <person name="Ament-Velasquez S.L."/>
            <person name="Kruys A."/>
            <person name="Hutchinson M.I."/>
            <person name="Powell A.J."/>
            <person name="Barry K."/>
            <person name="Miller A.N."/>
            <person name="Grigoriev I.V."/>
            <person name="Debuchy R."/>
            <person name="Gladieux P."/>
            <person name="Hiltunen Thoren M."/>
            <person name="Johannesson H."/>
        </authorList>
    </citation>
    <scope>NUCLEOTIDE SEQUENCE</scope>
    <source>
        <strain evidence="2">CBS 955.72</strain>
    </source>
</reference>
<reference evidence="2" key="2">
    <citation type="submission" date="2023-06" db="EMBL/GenBank/DDBJ databases">
        <authorList>
            <consortium name="Lawrence Berkeley National Laboratory"/>
            <person name="Haridas S."/>
            <person name="Hensen N."/>
            <person name="Bonometti L."/>
            <person name="Westerberg I."/>
            <person name="Brannstrom I.O."/>
            <person name="Guillou S."/>
            <person name="Cros-Aarteil S."/>
            <person name="Calhoun S."/>
            <person name="Kuo A."/>
            <person name="Mondo S."/>
            <person name="Pangilinan J."/>
            <person name="Riley R."/>
            <person name="Labutti K."/>
            <person name="Andreopoulos B."/>
            <person name="Lipzen A."/>
            <person name="Chen C."/>
            <person name="Yanf M."/>
            <person name="Daum C."/>
            <person name="Ng V."/>
            <person name="Clum A."/>
            <person name="Steindorff A."/>
            <person name="Ohm R."/>
            <person name="Martin F."/>
            <person name="Silar P."/>
            <person name="Natvig D."/>
            <person name="Lalanne C."/>
            <person name="Gautier V."/>
            <person name="Ament-Velasquez S.L."/>
            <person name="Kruys A."/>
            <person name="Hutchinson M.I."/>
            <person name="Powell A.J."/>
            <person name="Barry K."/>
            <person name="Miller A.N."/>
            <person name="Grigoriev I.V."/>
            <person name="Debuchy R."/>
            <person name="Gladieux P."/>
            <person name="Thoren M.H."/>
            <person name="Johannesson H."/>
        </authorList>
    </citation>
    <scope>NUCLEOTIDE SEQUENCE</scope>
    <source>
        <strain evidence="2">CBS 955.72</strain>
    </source>
</reference>